<dbReference type="GO" id="GO:0005524">
    <property type="term" value="F:ATP binding"/>
    <property type="evidence" value="ECO:0007669"/>
    <property type="project" value="UniProtKB-KW"/>
</dbReference>
<evidence type="ECO:0000256" key="13">
    <source>
        <dbReference type="ARBA" id="ARBA00022792"/>
    </source>
</evidence>
<dbReference type="NCBIfam" id="TIGR01499">
    <property type="entry name" value="folC"/>
    <property type="match status" value="1"/>
</dbReference>
<comment type="catalytic activity">
    <reaction evidence="20">
        <text>(6S)-5,6,7,8-tetrahydrofolyl-(gamma-L-Glu)(n) + L-glutamate + ATP = (6S)-5,6,7,8-tetrahydrofolyl-(gamma-L-Glu)(n+1) + ADP + phosphate + H(+)</text>
        <dbReference type="Rhea" id="RHEA:10580"/>
        <dbReference type="Rhea" id="RHEA-COMP:14738"/>
        <dbReference type="Rhea" id="RHEA-COMP:14740"/>
        <dbReference type="ChEBI" id="CHEBI:15378"/>
        <dbReference type="ChEBI" id="CHEBI:29985"/>
        <dbReference type="ChEBI" id="CHEBI:30616"/>
        <dbReference type="ChEBI" id="CHEBI:43474"/>
        <dbReference type="ChEBI" id="CHEBI:141005"/>
        <dbReference type="ChEBI" id="CHEBI:456216"/>
        <dbReference type="EC" id="6.3.2.17"/>
    </reaction>
</comment>
<protein>
    <recommendedName>
        <fullName evidence="7">tetrahydrofolate synthase</fullName>
        <ecNumber evidence="7">6.3.2.17</ecNumber>
    </recommendedName>
    <alternativeName>
        <fullName evidence="19">Folylpoly-gamma-glutamate synthetase</fullName>
    </alternativeName>
    <alternativeName>
        <fullName evidence="18">Tetrahydrofolylpolyglutamate synthase</fullName>
    </alternativeName>
</protein>
<dbReference type="GO" id="GO:0046872">
    <property type="term" value="F:metal ion binding"/>
    <property type="evidence" value="ECO:0007669"/>
    <property type="project" value="UniProtKB-KW"/>
</dbReference>
<dbReference type="InterPro" id="IPR015222">
    <property type="entry name" value="Tam41"/>
</dbReference>
<evidence type="ECO:0000256" key="18">
    <source>
        <dbReference type="ARBA" id="ARBA00030592"/>
    </source>
</evidence>
<evidence type="ECO:0000313" key="22">
    <source>
        <dbReference type="EMBL" id="WFC95222.1"/>
    </source>
</evidence>
<evidence type="ECO:0000256" key="3">
    <source>
        <dbReference type="ARBA" id="ARBA00004305"/>
    </source>
</evidence>
<feature type="region of interest" description="Disordered" evidence="21">
    <location>
        <begin position="533"/>
        <end position="563"/>
    </location>
</feature>
<dbReference type="SUPFAM" id="SSF53623">
    <property type="entry name" value="MurD-like peptide ligases, catalytic domain"/>
    <property type="match status" value="1"/>
</dbReference>
<dbReference type="GO" id="GO:0005829">
    <property type="term" value="C:cytosol"/>
    <property type="evidence" value="ECO:0007669"/>
    <property type="project" value="TreeGrafter"/>
</dbReference>
<dbReference type="EMBL" id="CP119952">
    <property type="protein sequence ID" value="WFC95222.1"/>
    <property type="molecule type" value="Genomic_DNA"/>
</dbReference>
<comment type="subcellular location">
    <subcellularLocation>
        <location evidence="4">Cytoplasm</location>
    </subcellularLocation>
    <subcellularLocation>
        <location evidence="2">Mitochondrion inner membrane</location>
    </subcellularLocation>
    <subcellularLocation>
        <location evidence="3">Mitochondrion matrix</location>
    </subcellularLocation>
</comment>
<evidence type="ECO:0000256" key="16">
    <source>
        <dbReference type="ARBA" id="ARBA00023128"/>
    </source>
</evidence>
<dbReference type="InterPro" id="IPR036615">
    <property type="entry name" value="Mur_ligase_C_dom_sf"/>
</dbReference>
<dbReference type="Pfam" id="PF09139">
    <property type="entry name" value="Tam41_Mmp37"/>
    <property type="match status" value="1"/>
</dbReference>
<dbReference type="InterPro" id="IPR001645">
    <property type="entry name" value="Folylpolyglutamate_synth"/>
</dbReference>
<accession>A0AAF0INP5</accession>
<dbReference type="EC" id="6.3.2.17" evidence="7"/>
<proteinExistence type="inferred from homology"/>
<dbReference type="GO" id="GO:0005759">
    <property type="term" value="C:mitochondrial matrix"/>
    <property type="evidence" value="ECO:0007669"/>
    <property type="project" value="UniProtKB-SubCell"/>
</dbReference>
<dbReference type="GO" id="GO:0004326">
    <property type="term" value="F:tetrahydrofolylpolyglutamate synthase activity"/>
    <property type="evidence" value="ECO:0007669"/>
    <property type="project" value="UniProtKB-EC"/>
</dbReference>
<dbReference type="GO" id="GO:0005743">
    <property type="term" value="C:mitochondrial inner membrane"/>
    <property type="evidence" value="ECO:0007669"/>
    <property type="project" value="UniProtKB-SubCell"/>
</dbReference>
<dbReference type="AlphaFoldDB" id="A0AAF0INP5"/>
<evidence type="ECO:0000256" key="21">
    <source>
        <dbReference type="SAM" id="MobiDB-lite"/>
    </source>
</evidence>
<sequence length="1096" mass="123230">MSNSHRGYAEAVDALNSLQSNAATIEAIRKSGKTVNELNEPEMTEYLERIGHHRDELDQINVVHITGTKGKGSTASFCDSLLREFRGNEKQKIGLYTSPHMVAARERIRIDGVPLSEDDFARYFWEVWDRLENNSERKLEVTPLRPVYFRFMTLLAFHVFITERVAATLLEVGIGGMYDSTNIVRQPIVTGVSPLGLDHTAILGNTIEEIASQKAGIFKSGVPALTTKQPESALDAMRAYAEKVHVSKFEVVPELPCLKSVALGLPGMHQRTNASLAVALFRAFAESVAGKIVAPGAVEALQTENGQLSDKAIRALETAFWPGRCQVVPASETAGATYFLDGAHTIESIQFCVRWYLDQVFNAPEKRVLVFNCTNMRSGATLLGALLEELEKRVSKVDTATFFSRVYFCTNNTFANGGSASDLVSRAVDSKDLESMKLQQELLHAWCSLLQLPEPATGQLSVSIGESSVVQAMPSIEHVMRSVKDLHNTPNVLVAGSLHLVGGFMAHLQNQGVLDERLASHVAKTAAYPEQFREDGLAEREADAKYEKEAEKRGFDPSRYTSQDGENLKERLIFREEASAERVADAQDLDAAERRGYNPDDYKKHQSDEALRKDFQQDAAAEREADAKGLASAEKHGYNPVDYEKIGDSEQDKTSEDFRENALSEREAGQENDASVRRRSFNRYPASFVLPTTVPHIERLTKSEAQHRQKLLNLLSLMNLPQFLYAFAYGSGVFSQTATAKRQPNGTPPMIDMVISVQNPVHWHSRNMINNPSHYPWWVRVAPWWMLRRVQNMGAGLWYIPYVKVEDKIVKYGVVSVDRMCKDLLQWDSLYLSGRMQKPIATLFDSTEGRVPLAEQANLASALRVSFLLLPERFNERELYTKMASLSYMGDFRMRVPGGENKNKIRNIVENQHTWFRFMCADLITRFRFVTVESNPDKEWLEFKQNIAPSVRASIASNLPKTLRKRIIKHYLSTPSEHPLFKELAEMGMEAFDRSATTPQTLPQSHDLSEEEAKIENLVSGATSNEDQLPPLITRFWLAVVQQDNFKEVLMELVAKTVKKPAEVQSLKGLFTAGVTRSIRYLLSKLSKYREGQKSK</sequence>
<dbReference type="InterPro" id="IPR018109">
    <property type="entry name" value="Folylpolyglutamate_synth_CS"/>
</dbReference>
<dbReference type="PROSITE" id="PS01012">
    <property type="entry name" value="FOLYLPOLYGLU_SYNT_2"/>
    <property type="match status" value="1"/>
</dbReference>
<keyword evidence="8" id="KW-0963">Cytoplasm</keyword>
<evidence type="ECO:0000256" key="15">
    <source>
        <dbReference type="ARBA" id="ARBA00022842"/>
    </source>
</evidence>
<keyword evidence="17" id="KW-0472">Membrane</keyword>
<evidence type="ECO:0000256" key="1">
    <source>
        <dbReference type="ARBA" id="ARBA00001944"/>
    </source>
</evidence>
<dbReference type="PROSITE" id="PS01011">
    <property type="entry name" value="FOLYLPOLYGLU_SYNT_1"/>
    <property type="match status" value="1"/>
</dbReference>
<keyword evidence="13" id="KW-0999">Mitochondrion inner membrane</keyword>
<dbReference type="SUPFAM" id="SSF53244">
    <property type="entry name" value="MurD-like peptide ligases, peptide-binding domain"/>
    <property type="match status" value="1"/>
</dbReference>
<keyword evidence="14" id="KW-0067">ATP-binding</keyword>
<reference evidence="22" key="1">
    <citation type="submission" date="2023-03" db="EMBL/GenBank/DDBJ databases">
        <title>Mating type loci evolution in Malassezia.</title>
        <authorList>
            <person name="Coelho M.A."/>
        </authorList>
    </citation>
    <scope>NUCLEOTIDE SEQUENCE</scope>
    <source>
        <strain evidence="22">CBS 14135</strain>
    </source>
</reference>
<evidence type="ECO:0000256" key="14">
    <source>
        <dbReference type="ARBA" id="ARBA00022840"/>
    </source>
</evidence>
<dbReference type="GO" id="GO:0006730">
    <property type="term" value="P:one-carbon metabolic process"/>
    <property type="evidence" value="ECO:0007669"/>
    <property type="project" value="UniProtKB-KW"/>
</dbReference>
<dbReference type="PANTHER" id="PTHR11136">
    <property type="entry name" value="FOLYLPOLYGLUTAMATE SYNTHASE-RELATED"/>
    <property type="match status" value="1"/>
</dbReference>
<keyword evidence="16" id="KW-0496">Mitochondrion</keyword>
<comment type="similarity">
    <text evidence="6">Belongs to the folylpolyglutamate synthase family.</text>
</comment>
<evidence type="ECO:0000256" key="19">
    <source>
        <dbReference type="ARBA" id="ARBA00030876"/>
    </source>
</evidence>
<dbReference type="Gene3D" id="3.90.190.20">
    <property type="entry name" value="Mur ligase, C-terminal domain"/>
    <property type="match status" value="1"/>
</dbReference>
<keyword evidence="15" id="KW-0460">Magnesium</keyword>
<dbReference type="GO" id="GO:0004605">
    <property type="term" value="F:phosphatidate cytidylyltransferase activity"/>
    <property type="evidence" value="ECO:0007669"/>
    <property type="project" value="InterPro"/>
</dbReference>
<evidence type="ECO:0000256" key="5">
    <source>
        <dbReference type="ARBA" id="ARBA00005150"/>
    </source>
</evidence>
<evidence type="ECO:0000256" key="17">
    <source>
        <dbReference type="ARBA" id="ARBA00023136"/>
    </source>
</evidence>
<evidence type="ECO:0000256" key="12">
    <source>
        <dbReference type="ARBA" id="ARBA00022741"/>
    </source>
</evidence>
<keyword evidence="23" id="KW-1185">Reference proteome</keyword>
<evidence type="ECO:0000256" key="9">
    <source>
        <dbReference type="ARBA" id="ARBA00022563"/>
    </source>
</evidence>
<evidence type="ECO:0000256" key="20">
    <source>
        <dbReference type="ARBA" id="ARBA00047493"/>
    </source>
</evidence>
<dbReference type="GO" id="GO:0032049">
    <property type="term" value="P:cardiolipin biosynthetic process"/>
    <property type="evidence" value="ECO:0007669"/>
    <property type="project" value="InterPro"/>
</dbReference>
<keyword evidence="10 22" id="KW-0436">Ligase</keyword>
<comment type="cofactor">
    <cofactor evidence="1">
        <name>a monovalent cation</name>
        <dbReference type="ChEBI" id="CHEBI:60242"/>
    </cofactor>
</comment>
<keyword evidence="11" id="KW-0479">Metal-binding</keyword>
<name>A0AAF0INP5_9BASI</name>
<evidence type="ECO:0000256" key="6">
    <source>
        <dbReference type="ARBA" id="ARBA00008276"/>
    </source>
</evidence>
<dbReference type="FunFam" id="3.40.1190.10:FF:000009">
    <property type="entry name" value="Folylpolyglutamate synthase"/>
    <property type="match status" value="1"/>
</dbReference>
<evidence type="ECO:0000256" key="10">
    <source>
        <dbReference type="ARBA" id="ARBA00022598"/>
    </source>
</evidence>
<keyword evidence="9" id="KW-0554">One-carbon metabolism</keyword>
<evidence type="ECO:0000256" key="2">
    <source>
        <dbReference type="ARBA" id="ARBA00004273"/>
    </source>
</evidence>
<organism evidence="22 23">
    <name type="scientific">Malassezia brasiliensis</name>
    <dbReference type="NCBI Taxonomy" id="1821822"/>
    <lineage>
        <taxon>Eukaryota</taxon>
        <taxon>Fungi</taxon>
        <taxon>Dikarya</taxon>
        <taxon>Basidiomycota</taxon>
        <taxon>Ustilaginomycotina</taxon>
        <taxon>Malasseziomycetes</taxon>
        <taxon>Malasseziales</taxon>
        <taxon>Malasseziaceae</taxon>
        <taxon>Malassezia</taxon>
    </lineage>
</organism>
<feature type="region of interest" description="Disordered" evidence="21">
    <location>
        <begin position="579"/>
        <end position="677"/>
    </location>
</feature>
<dbReference type="PANTHER" id="PTHR11136:SF5">
    <property type="entry name" value="FOLYLPOLYGLUTAMATE SYNTHASE, MITOCHONDRIAL"/>
    <property type="match status" value="1"/>
</dbReference>
<evidence type="ECO:0000256" key="8">
    <source>
        <dbReference type="ARBA" id="ARBA00022490"/>
    </source>
</evidence>
<dbReference type="InterPro" id="IPR036565">
    <property type="entry name" value="Mur-like_cat_sf"/>
</dbReference>
<dbReference type="Proteomes" id="UP001216638">
    <property type="component" value="Chromosome 2"/>
</dbReference>
<comment type="pathway">
    <text evidence="5">Cofactor biosynthesis; tetrahydrofolylpolyglutamate biosynthesis.</text>
</comment>
<gene>
    <name evidence="22" type="primary">MET7</name>
    <name evidence="22" type="ORF">MBRA1_001869</name>
</gene>
<feature type="compositionally biased region" description="Basic and acidic residues" evidence="21">
    <location>
        <begin position="579"/>
        <end position="669"/>
    </location>
</feature>
<feature type="compositionally biased region" description="Basic and acidic residues" evidence="21">
    <location>
        <begin position="533"/>
        <end position="556"/>
    </location>
</feature>
<evidence type="ECO:0000256" key="7">
    <source>
        <dbReference type="ARBA" id="ARBA00013025"/>
    </source>
</evidence>
<dbReference type="Gene3D" id="3.40.1190.10">
    <property type="entry name" value="Mur-like, catalytic domain"/>
    <property type="match status" value="1"/>
</dbReference>
<keyword evidence="12" id="KW-0547">Nucleotide-binding</keyword>
<evidence type="ECO:0000256" key="11">
    <source>
        <dbReference type="ARBA" id="ARBA00022723"/>
    </source>
</evidence>
<evidence type="ECO:0000256" key="4">
    <source>
        <dbReference type="ARBA" id="ARBA00004496"/>
    </source>
</evidence>
<evidence type="ECO:0000313" key="23">
    <source>
        <dbReference type="Proteomes" id="UP001216638"/>
    </source>
</evidence>